<dbReference type="CDD" id="cd00880">
    <property type="entry name" value="Era_like"/>
    <property type="match status" value="1"/>
</dbReference>
<keyword evidence="7" id="KW-1185">Reference proteome</keyword>
<feature type="domain" description="Hydrogen maturase F tetramerization" evidence="5">
    <location>
        <begin position="294"/>
        <end position="408"/>
    </location>
</feature>
<protein>
    <submittedName>
        <fullName evidence="6">[FeFe] hydrogenase H-cluster maturation GTPase HydF</fullName>
    </submittedName>
</protein>
<dbReference type="PANTHER" id="PTHR42714:SF6">
    <property type="entry name" value="TRANSLATION INITIATION FACTOR IF-2"/>
    <property type="match status" value="1"/>
</dbReference>
<dbReference type="OrthoDB" id="9811338at2"/>
<dbReference type="Pfam" id="PF18133">
    <property type="entry name" value="HydF_tetramer"/>
    <property type="match status" value="1"/>
</dbReference>
<dbReference type="SUPFAM" id="SSF52540">
    <property type="entry name" value="P-loop containing nucleoside triphosphate hydrolases"/>
    <property type="match status" value="1"/>
</dbReference>
<keyword evidence="2" id="KW-0342">GTP-binding</keyword>
<dbReference type="InterPro" id="IPR041606">
    <property type="entry name" value="HydF_dimer"/>
</dbReference>
<organism evidence="6 7">
    <name type="scientific">Desulfotomaculum copahuensis</name>
    <dbReference type="NCBI Taxonomy" id="1838280"/>
    <lineage>
        <taxon>Bacteria</taxon>
        <taxon>Bacillati</taxon>
        <taxon>Bacillota</taxon>
        <taxon>Clostridia</taxon>
        <taxon>Eubacteriales</taxon>
        <taxon>Desulfotomaculaceae</taxon>
        <taxon>Desulfotomaculum</taxon>
    </lineage>
</organism>
<dbReference type="NCBIfam" id="TIGR03918">
    <property type="entry name" value="GTP_HydF"/>
    <property type="match status" value="1"/>
</dbReference>
<evidence type="ECO:0000259" key="3">
    <source>
        <dbReference type="Pfam" id="PF01926"/>
    </source>
</evidence>
<evidence type="ECO:0000256" key="2">
    <source>
        <dbReference type="ARBA" id="ARBA00023134"/>
    </source>
</evidence>
<evidence type="ECO:0000256" key="1">
    <source>
        <dbReference type="ARBA" id="ARBA00022741"/>
    </source>
</evidence>
<gene>
    <name evidence="6" type="ORF">A6M21_06340</name>
</gene>
<dbReference type="RefSeq" id="WP_066666899.1">
    <property type="nucleotide sequence ID" value="NZ_LYVF01000062.1"/>
</dbReference>
<dbReference type="PANTHER" id="PTHR42714">
    <property type="entry name" value="TRNA MODIFICATION GTPASE GTPBP3"/>
    <property type="match status" value="1"/>
</dbReference>
<dbReference type="Pfam" id="PF18128">
    <property type="entry name" value="HydF_dimer"/>
    <property type="match status" value="1"/>
</dbReference>
<dbReference type="STRING" id="1838280.A6M21_06340"/>
<dbReference type="AlphaFoldDB" id="A0A1B7LH50"/>
<evidence type="ECO:0000313" key="6">
    <source>
        <dbReference type="EMBL" id="OAT85525.1"/>
    </source>
</evidence>
<evidence type="ECO:0000259" key="4">
    <source>
        <dbReference type="Pfam" id="PF18128"/>
    </source>
</evidence>
<dbReference type="GO" id="GO:0002098">
    <property type="term" value="P:tRNA wobble uridine modification"/>
    <property type="evidence" value="ECO:0007669"/>
    <property type="project" value="TreeGrafter"/>
</dbReference>
<dbReference type="GO" id="GO:0030488">
    <property type="term" value="P:tRNA methylation"/>
    <property type="evidence" value="ECO:0007669"/>
    <property type="project" value="TreeGrafter"/>
</dbReference>
<reference evidence="6 7" key="1">
    <citation type="submission" date="2016-04" db="EMBL/GenBank/DDBJ databases">
        <authorList>
            <person name="Evans L.H."/>
            <person name="Alamgir A."/>
            <person name="Owens N."/>
            <person name="Weber N.D."/>
            <person name="Virtaneva K."/>
            <person name="Barbian K."/>
            <person name="Babar A."/>
            <person name="Rosenke K."/>
        </authorList>
    </citation>
    <scope>NUCLEOTIDE SEQUENCE [LARGE SCALE GENOMIC DNA]</scope>
    <source>
        <strain evidence="6 7">LMa1</strain>
    </source>
</reference>
<keyword evidence="1" id="KW-0547">Nucleotide-binding</keyword>
<dbReference type="Gene3D" id="3.40.50.11410">
    <property type="match status" value="1"/>
</dbReference>
<dbReference type="InterPro" id="IPR027417">
    <property type="entry name" value="P-loop_NTPase"/>
</dbReference>
<dbReference type="NCBIfam" id="TIGR00231">
    <property type="entry name" value="small_GTP"/>
    <property type="match status" value="1"/>
</dbReference>
<evidence type="ECO:0000259" key="5">
    <source>
        <dbReference type="Pfam" id="PF18133"/>
    </source>
</evidence>
<dbReference type="InterPro" id="IPR023873">
    <property type="entry name" value="FeFe-hyd_GTPase_HydF"/>
</dbReference>
<sequence>MTETDVSLPEKDALNRTPRGDRLHIALFGRRNAGKSSLINALTRQNIAIVSGVPGTTTDPVYKSMEILPIGPVVIIDTAGIDDTGELGGLRIQKTLAVLAKTDILLLVLDPSGDIGSYERELITRAGENNVPVLGVINKTDLHPEAARDSRAAALGIPLTAVSARTGEGIEQLKQELIRHAPRDWTAPTIAGDLVDPGDTVVLVVPIDLAAPKGRLILPQVQTIRDLLDHDACALVVKERELKKALAGLSRPPRLVITDSQAFLKVDADTPPGVLMTSFSILFARYKGDLEILTAGALAVDSLHPGDRVLISEACTHHRVEDDIGTVKIPRWLRQRVGGQLEFNWVSGLELPADLDGYKLIVHCGACMINRKEMLHRLMQANRAGVPVVNYGVLIAYLHGILPRALEPFPAARQLLEEGDGL</sequence>
<name>A0A1B7LH50_9FIRM</name>
<dbReference type="InterPro" id="IPR006073">
    <property type="entry name" value="GTP-bd"/>
</dbReference>
<dbReference type="Pfam" id="PF01926">
    <property type="entry name" value="MMR_HSR1"/>
    <property type="match status" value="1"/>
</dbReference>
<comment type="caution">
    <text evidence="6">The sequence shown here is derived from an EMBL/GenBank/DDBJ whole genome shotgun (WGS) entry which is preliminary data.</text>
</comment>
<evidence type="ECO:0000313" key="7">
    <source>
        <dbReference type="Proteomes" id="UP000078532"/>
    </source>
</evidence>
<feature type="domain" description="G" evidence="3">
    <location>
        <begin position="24"/>
        <end position="139"/>
    </location>
</feature>
<proteinExistence type="predicted"/>
<dbReference type="Gene3D" id="3.40.50.300">
    <property type="entry name" value="P-loop containing nucleotide triphosphate hydrolases"/>
    <property type="match status" value="1"/>
</dbReference>
<feature type="domain" description="Hydrogen maturase F dimerization" evidence="4">
    <location>
        <begin position="190"/>
        <end position="288"/>
    </location>
</feature>
<dbReference type="InterPro" id="IPR040644">
    <property type="entry name" value="HydF_tetramer"/>
</dbReference>
<dbReference type="EMBL" id="LYVF01000062">
    <property type="protein sequence ID" value="OAT85525.1"/>
    <property type="molecule type" value="Genomic_DNA"/>
</dbReference>
<dbReference type="Gene3D" id="3.40.50.11420">
    <property type="match status" value="1"/>
</dbReference>
<dbReference type="InterPro" id="IPR005225">
    <property type="entry name" value="Small_GTP-bd"/>
</dbReference>
<dbReference type="Proteomes" id="UP000078532">
    <property type="component" value="Unassembled WGS sequence"/>
</dbReference>
<accession>A0A1B7LH50</accession>
<dbReference type="GO" id="GO:0005525">
    <property type="term" value="F:GTP binding"/>
    <property type="evidence" value="ECO:0007669"/>
    <property type="project" value="UniProtKB-KW"/>
</dbReference>
<dbReference type="GO" id="GO:0005737">
    <property type="term" value="C:cytoplasm"/>
    <property type="evidence" value="ECO:0007669"/>
    <property type="project" value="TreeGrafter"/>
</dbReference>